<dbReference type="Gene3D" id="3.90.580.10">
    <property type="entry name" value="Zinc finger, CHC2-type domain"/>
    <property type="match status" value="1"/>
</dbReference>
<evidence type="ECO:0000313" key="2">
    <source>
        <dbReference type="Proteomes" id="UP000887116"/>
    </source>
</evidence>
<dbReference type="Gene3D" id="3.40.1360.10">
    <property type="match status" value="1"/>
</dbReference>
<sequence length="488" mass="56315">MQELVFQGLSNQLYANERKILEKVGGEEYLIRYLVPTFSSNVRKKNYKSIFSEKDNRPSMSIYQEKGIWKFKSFNTGHQGDAFRMWADYYGLDCRTQFKELLELIDQEMCLGLGNKNIPKSIKKSILFNSSIVKEPETSLPSQTLSIEYIPYSESSISKLYQKYWLQYGIDQSVLEKFSVKQVGYLSYIANSGRSLSFKYIEKHQIVSAYHISGRIKVYIPEIAASFSSDPSFKGQKKSFSYKNQTKDDVFGLSQLREENLDYILLAAGEKDCMSAYAHGFVNVIALQSEHQMPSDDLINILRSKTSILLSCYDNDEAGRNASKKLEDSFGIVSIQLPKEVKDIAEYLQQYSFNDFELLLDSGIKKVQSIDINSIGNHRVKTLCNTKRGKVKSYLSSKFNFRLNIVTQEREMSSKKDSNVWEKVNVNELRDNLDRHGFECSLDLINCILKSFFVERFNPIESYFLAFEGNEFTGSEDYIHKAVQLWFI</sequence>
<dbReference type="AlphaFoldDB" id="A0A8X6FLE1"/>
<protein>
    <submittedName>
        <fullName evidence="1">Virulence protein</fullName>
    </submittedName>
</protein>
<dbReference type="Proteomes" id="UP000887116">
    <property type="component" value="Unassembled WGS sequence"/>
</dbReference>
<dbReference type="Pfam" id="PF13155">
    <property type="entry name" value="Toprim_2"/>
    <property type="match status" value="1"/>
</dbReference>
<dbReference type="EMBL" id="BMAO01032414">
    <property type="protein sequence ID" value="GFQ82004.1"/>
    <property type="molecule type" value="Genomic_DNA"/>
</dbReference>
<proteinExistence type="predicted"/>
<dbReference type="InterPro" id="IPR036977">
    <property type="entry name" value="DNA_primase_Znf_CHC2"/>
</dbReference>
<dbReference type="PANTHER" id="PTHR30313">
    <property type="entry name" value="DNA PRIMASE"/>
    <property type="match status" value="1"/>
</dbReference>
<dbReference type="InterPro" id="IPR050219">
    <property type="entry name" value="DnaG_primase"/>
</dbReference>
<keyword evidence="2" id="KW-1185">Reference proteome</keyword>
<name>A0A8X6FLE1_TRICU</name>
<dbReference type="GO" id="GO:0006269">
    <property type="term" value="P:DNA replication, synthesis of primer"/>
    <property type="evidence" value="ECO:0007669"/>
    <property type="project" value="TreeGrafter"/>
</dbReference>
<dbReference type="GO" id="GO:0008270">
    <property type="term" value="F:zinc ion binding"/>
    <property type="evidence" value="ECO:0007669"/>
    <property type="project" value="InterPro"/>
</dbReference>
<dbReference type="PANTHER" id="PTHR30313:SF2">
    <property type="entry name" value="DNA PRIMASE"/>
    <property type="match status" value="1"/>
</dbReference>
<gene>
    <name evidence="1" type="primary">FPG78_06215</name>
    <name evidence="1" type="ORF">TNCT_386361</name>
</gene>
<dbReference type="SUPFAM" id="SSF56731">
    <property type="entry name" value="DNA primase core"/>
    <property type="match status" value="1"/>
</dbReference>
<accession>A0A8X6FLE1</accession>
<dbReference type="GO" id="GO:0005737">
    <property type="term" value="C:cytoplasm"/>
    <property type="evidence" value="ECO:0007669"/>
    <property type="project" value="TreeGrafter"/>
</dbReference>
<reference evidence="1" key="1">
    <citation type="submission" date="2020-07" db="EMBL/GenBank/DDBJ databases">
        <title>Multicomponent nature underlies the extraordinary mechanical properties of spider dragline silk.</title>
        <authorList>
            <person name="Kono N."/>
            <person name="Nakamura H."/>
            <person name="Mori M."/>
            <person name="Yoshida Y."/>
            <person name="Ohtoshi R."/>
            <person name="Malay A.D."/>
            <person name="Moran D.A.P."/>
            <person name="Tomita M."/>
            <person name="Numata K."/>
            <person name="Arakawa K."/>
        </authorList>
    </citation>
    <scope>NUCLEOTIDE SEQUENCE</scope>
</reference>
<dbReference type="GO" id="GO:0003677">
    <property type="term" value="F:DNA binding"/>
    <property type="evidence" value="ECO:0007669"/>
    <property type="project" value="InterPro"/>
</dbReference>
<organism evidence="1 2">
    <name type="scientific">Trichonephila clavata</name>
    <name type="common">Joro spider</name>
    <name type="synonym">Nephila clavata</name>
    <dbReference type="NCBI Taxonomy" id="2740835"/>
    <lineage>
        <taxon>Eukaryota</taxon>
        <taxon>Metazoa</taxon>
        <taxon>Ecdysozoa</taxon>
        <taxon>Arthropoda</taxon>
        <taxon>Chelicerata</taxon>
        <taxon>Arachnida</taxon>
        <taxon>Araneae</taxon>
        <taxon>Araneomorphae</taxon>
        <taxon>Entelegynae</taxon>
        <taxon>Araneoidea</taxon>
        <taxon>Nephilidae</taxon>
        <taxon>Trichonephila</taxon>
    </lineage>
</organism>
<comment type="caution">
    <text evidence="1">The sequence shown here is derived from an EMBL/GenBank/DDBJ whole genome shotgun (WGS) entry which is preliminary data.</text>
</comment>
<evidence type="ECO:0000313" key="1">
    <source>
        <dbReference type="EMBL" id="GFQ82004.1"/>
    </source>
</evidence>